<sequence length="1772" mass="212741">MKHKIPTLDLLKTTRPTSRCDSRQQSHVSFRITLNTPKSTVRYINPQTSRMLEQSILKNDISSLKSKHRKVKTETDPLVFWDQVQNFGHLRTIEPPKFNQEKQAQLYQKLKKMKIEKEEKIKKEQEERERIKLFELQKKHKEQLALELEKKKMLDSQRYQEYLAEKYKIDRRFSIFTLVNALMLKQLHSKPTSFKLAKLIANQYLNLLNYKAILHKITMQQSQPLQISQILQGNAEQLAQLKNVQHRLNEGLILRRKQTRVFLNKQKTIYEQIQTPPQFSESVLKRIRFLQACLRLKVFKLNKKNVEPKQKVKTNKVHPNRVRALKKRLDDIDFIKANSPSYNSPLSSPGQPVANPLGLFCTLYKVTDTLKNYDRIKTQKMIQKTNDYLVKRVQSLYYPVIRYVSIFYKNVVVWSIQYSDITLDRTCIVLFFKGEGRSQYFYRLDIPIGAIQKEDIGEQNCITVWPTVRDYLMSYLELKGQLALLNQTKYGCPKNYKLNFIQGLSTRSRKNITEEDINAIVETKEILNYLQTSQIVRIRKIFGSVYELLPQFQDCNLLSDATQYILNLPLVHDIILQLKILEQQILEYRRNIYKKPQDLSIRYRDFIESNKSILNQILAFRFVHNNSMFFQDQMLEDIYDLSHKSIYIQCATINIQDILNHYDYQICNQISKYCLISLHLTLKSQFHFDDLLFNAQKHQVRTGFQTISNFFDIDYSHFDWKFNQEFFKVRIEVTVFERDKSLKLNEKQQSQDIKQSRSERAFQPLKMQLDDFCKLGQALQETTFNNGDIQQCNFDQILKNIISEQCSYSQVADLVLKNAFTLDIKNRKIIIQPKYLHILSKTHNFIQKMDHQSLYNKIDCVFKYSVYPNEQHDIRRGFENREKENQIAQQLPFNKLFQDINQIDMRIIVEARKIEQVTDYAFDFQDQWSDLHKQTMTYNKYQTFQIPSRKFLFIDQNSFMKIIYIKQNQSPIILYLYDQHLIHQISNCYKMNKYQKSQILTGIIRVLYSPTSFLYLKDHQFYSYLKSQLPNYHQIKVLLVSNSKKLLQFLDRLDYIYILKLWNNQQCYVHVKVYYLQDQKQQQGSERIYIYNSEHLFVSVELYEFNSKLKKYILLFNKYDLELQFDVEKYFDSNIIFNWCKTIISNTKFDKRFLYRVPQIMKYNQNQSPVNLNKYMLHSLFFNRQQSINVNYNEKVTRCTFNEFPKNNFDQNTTDKNYLNTVHRIFRVIGHYTQKFYLIKQKNKQKIVNEMRFKELKNVKLLKQEFVIISILAHTYLDMFQILYYFPRSKRKLMTYINILHFQEMDFKDHVIFNLITNSQFTDYNDLSTKEKINHVNQKKHPQLDMNLIQKIKLIKKSEQSPFDLQSAKQKKKQQQRVGFAQISNEILMKNKVIKQAINQNNQISDNVMKFLSFTRKLHNVEDNHDKLIEIQIWNRLLNEVFLLNLEHDKNFSNFNTLMDRLIERFEDFSDQKIKIIGKEHLMKRQSMENSRYNYKVQTELTEKFENLIINNHVRVTQQFKFSKSRYILNTNFFDGQIMEFICSAQFRIERLGSAYVECFLEPLNNKRTDILKPLNPMPYSSSSNYNIYFRYYCLTNYFFKDIRVNLRELLNLFIADGFFKSQTNYMNSKLSISDIINMCHYLTYKIKTQNYLNLSQLALQHQETANTLRKYIITESVDQFQTDKKNGGEGYIYSEVIKKKNKHLVLLQLQLFQTQHKVIVNLFENKTDYFQQKELTFTYIQSVVPNFQFLIKTRNFFKALQRLVEVLKQKQ</sequence>
<keyword evidence="1" id="KW-0175">Coiled coil</keyword>
<gene>
    <name evidence="2" type="ORF">PSON_ATCC_30995.1.T1660116</name>
</gene>
<dbReference type="OrthoDB" id="292919at2759"/>
<protein>
    <submittedName>
        <fullName evidence="2">Uncharacterized protein</fullName>
    </submittedName>
</protein>
<evidence type="ECO:0000313" key="2">
    <source>
        <dbReference type="EMBL" id="CAD8126342.1"/>
    </source>
</evidence>
<feature type="coiled-coil region" evidence="1">
    <location>
        <begin position="107"/>
        <end position="151"/>
    </location>
</feature>
<keyword evidence="3" id="KW-1185">Reference proteome</keyword>
<name>A0A8S1RG95_9CILI</name>
<evidence type="ECO:0000313" key="3">
    <source>
        <dbReference type="Proteomes" id="UP000692954"/>
    </source>
</evidence>
<organism evidence="2 3">
    <name type="scientific">Paramecium sonneborni</name>
    <dbReference type="NCBI Taxonomy" id="65129"/>
    <lineage>
        <taxon>Eukaryota</taxon>
        <taxon>Sar</taxon>
        <taxon>Alveolata</taxon>
        <taxon>Ciliophora</taxon>
        <taxon>Intramacronucleata</taxon>
        <taxon>Oligohymenophorea</taxon>
        <taxon>Peniculida</taxon>
        <taxon>Parameciidae</taxon>
        <taxon>Paramecium</taxon>
    </lineage>
</organism>
<dbReference type="Proteomes" id="UP000692954">
    <property type="component" value="Unassembled WGS sequence"/>
</dbReference>
<dbReference type="EMBL" id="CAJJDN010000166">
    <property type="protein sequence ID" value="CAD8126342.1"/>
    <property type="molecule type" value="Genomic_DNA"/>
</dbReference>
<accession>A0A8S1RG95</accession>
<proteinExistence type="predicted"/>
<evidence type="ECO:0000256" key="1">
    <source>
        <dbReference type="SAM" id="Coils"/>
    </source>
</evidence>
<reference evidence="2" key="1">
    <citation type="submission" date="2021-01" db="EMBL/GenBank/DDBJ databases">
        <authorList>
            <consortium name="Genoscope - CEA"/>
            <person name="William W."/>
        </authorList>
    </citation>
    <scope>NUCLEOTIDE SEQUENCE</scope>
</reference>
<comment type="caution">
    <text evidence="2">The sequence shown here is derived from an EMBL/GenBank/DDBJ whole genome shotgun (WGS) entry which is preliminary data.</text>
</comment>